<protein>
    <submittedName>
        <fullName evidence="1">Uncharacterized protein</fullName>
    </submittedName>
</protein>
<reference evidence="1" key="1">
    <citation type="submission" date="2018-06" db="EMBL/GenBank/DDBJ databases">
        <authorList>
            <person name="Zhirakovskaya E."/>
        </authorList>
    </citation>
    <scope>NUCLEOTIDE SEQUENCE</scope>
</reference>
<proteinExistence type="predicted"/>
<dbReference type="AlphaFoldDB" id="A0A3B1DQV5"/>
<gene>
    <name evidence="1" type="ORF">MNBD_PLANCTO02-2400</name>
</gene>
<accession>A0A3B1DQV5</accession>
<sequence length="79" mass="9015">MGWIKPVKLVAELNRPTDIFCMSSMEAISEKDTILIAIHDSSSKTHYFRYNTTKDQWKKVEVPDGTPIKTQSKKTQSGK</sequence>
<name>A0A3B1DQV5_9ZZZZ</name>
<evidence type="ECO:0000313" key="1">
    <source>
        <dbReference type="EMBL" id="VAX38478.1"/>
    </source>
</evidence>
<organism evidence="1">
    <name type="scientific">hydrothermal vent metagenome</name>
    <dbReference type="NCBI Taxonomy" id="652676"/>
    <lineage>
        <taxon>unclassified sequences</taxon>
        <taxon>metagenomes</taxon>
        <taxon>ecological metagenomes</taxon>
    </lineage>
</organism>
<dbReference type="EMBL" id="UOGL01000210">
    <property type="protein sequence ID" value="VAX38478.1"/>
    <property type="molecule type" value="Genomic_DNA"/>
</dbReference>